<keyword evidence="1" id="KW-0732">Signal</keyword>
<proteinExistence type="predicted"/>
<protein>
    <submittedName>
        <fullName evidence="2">Uncharacterized protein</fullName>
    </submittedName>
</protein>
<feature type="signal peptide" evidence="1">
    <location>
        <begin position="1"/>
        <end position="19"/>
    </location>
</feature>
<accession>A0A5E8BVL3</accession>
<sequence length="220" mass="23488">MVSISNIFIISIAIVLVSSFPIDSKVSGIVVTKTSDSTPAILMDSKPHTSHLTAKEILAPFMEIQKRDAQSNNIIDISPIITLINAATSFLQSALTSIVNLNPTSAVTSVGDLITNLTTVVAQIVNSINNISNQTGTSGALNRILLITGIRYFLDIFKQVVNALVSFLTGRTLDAHTVNMIKVLRDTLNNLSRSLSKSGMGDEVVKVVVSIVNLLNSLIG</sequence>
<feature type="chain" id="PRO_5022822038" evidence="1">
    <location>
        <begin position="20"/>
        <end position="220"/>
    </location>
</feature>
<dbReference type="AlphaFoldDB" id="A0A5E8BVL3"/>
<evidence type="ECO:0000313" key="3">
    <source>
        <dbReference type="Proteomes" id="UP000398389"/>
    </source>
</evidence>
<evidence type="ECO:0000256" key="1">
    <source>
        <dbReference type="SAM" id="SignalP"/>
    </source>
</evidence>
<dbReference type="EMBL" id="CABVLU010000003">
    <property type="protein sequence ID" value="VVT55493.1"/>
    <property type="molecule type" value="Genomic_DNA"/>
</dbReference>
<keyword evidence="3" id="KW-1185">Reference proteome</keyword>
<evidence type="ECO:0000313" key="2">
    <source>
        <dbReference type="EMBL" id="VVT55493.1"/>
    </source>
</evidence>
<reference evidence="2 3" key="1">
    <citation type="submission" date="2019-09" db="EMBL/GenBank/DDBJ databases">
        <authorList>
            <person name="Brejova B."/>
        </authorList>
    </citation>
    <scope>NUCLEOTIDE SEQUENCE [LARGE SCALE GENOMIC DNA]</scope>
</reference>
<dbReference type="RefSeq" id="XP_031855230.1">
    <property type="nucleotide sequence ID" value="XM_031999339.1"/>
</dbReference>
<dbReference type="GeneID" id="43583439"/>
<name>A0A5E8BVL3_9ASCO</name>
<organism evidence="2 3">
    <name type="scientific">Magnusiomyces paraingens</name>
    <dbReference type="NCBI Taxonomy" id="2606893"/>
    <lineage>
        <taxon>Eukaryota</taxon>
        <taxon>Fungi</taxon>
        <taxon>Dikarya</taxon>
        <taxon>Ascomycota</taxon>
        <taxon>Saccharomycotina</taxon>
        <taxon>Dipodascomycetes</taxon>
        <taxon>Dipodascales</taxon>
        <taxon>Dipodascaceae</taxon>
        <taxon>Magnusiomyces</taxon>
    </lineage>
</organism>
<gene>
    <name evidence="2" type="ORF">SAPINGB_P004624</name>
</gene>
<dbReference type="Proteomes" id="UP000398389">
    <property type="component" value="Unassembled WGS sequence"/>
</dbReference>